<dbReference type="OrthoDB" id="2679245at2"/>
<evidence type="ECO:0000313" key="2">
    <source>
        <dbReference type="Proteomes" id="UP000192634"/>
    </source>
</evidence>
<gene>
    <name evidence="1" type="ORF">SAMN06296429_109174</name>
</gene>
<reference evidence="1 2" key="1">
    <citation type="submission" date="2017-04" db="EMBL/GenBank/DDBJ databases">
        <authorList>
            <person name="Afonso C.L."/>
            <person name="Miller P.J."/>
            <person name="Scott M.A."/>
            <person name="Spackman E."/>
            <person name="Goraichik I."/>
            <person name="Dimitrov K.M."/>
            <person name="Suarez D.L."/>
            <person name="Swayne D.E."/>
        </authorList>
    </citation>
    <scope>NUCLEOTIDE SEQUENCE [LARGE SCALE GENOMIC DNA]</scope>
    <source>
        <strain evidence="1 2">CGMCC 1.12511</strain>
    </source>
</reference>
<protein>
    <recommendedName>
        <fullName evidence="3">UDP-N-acetylmuramyl pentapeptide phosphotransferase/UDP-N-acetylglucosamine-1-phosphate transferase</fullName>
    </recommendedName>
</protein>
<evidence type="ECO:0008006" key="3">
    <source>
        <dbReference type="Google" id="ProtNLM"/>
    </source>
</evidence>
<dbReference type="AlphaFoldDB" id="A0A1W2BZ30"/>
<sequence>MSVVVTGLAGIGLTRALTGLGRRLPEAARAPWARRNHAGVPVTLLEGPVVVLAAAATATTGARDAGTALVVLAPGLLGGLDDLVGDGTTKGLHGHLGALRRGRVTTGALKILGLGATAVLAAHLETRGSTRQGVGQSVAGTAVDAVVVAGTANLVNLLDLRPGRALKVTTTAGALLSVPRSARPLGVTLVGVGLGALPEDLAGETMLGDCGANALGALVGLALVRGLGPRGRLAVAGVVTGLTLLSERVSFTRVIESTPVLRELDAWGRSR</sequence>
<dbReference type="EMBL" id="FWXN01000009">
    <property type="protein sequence ID" value="SMC78245.1"/>
    <property type="molecule type" value="Genomic_DNA"/>
</dbReference>
<proteinExistence type="predicted"/>
<dbReference type="Proteomes" id="UP000192634">
    <property type="component" value="Unassembled WGS sequence"/>
</dbReference>
<accession>A0A1W2BZ30</accession>
<dbReference type="RefSeq" id="WP_159451205.1">
    <property type="nucleotide sequence ID" value="NZ_FWXN01000009.1"/>
</dbReference>
<evidence type="ECO:0000313" key="1">
    <source>
        <dbReference type="EMBL" id="SMC78245.1"/>
    </source>
</evidence>
<organism evidence="1 2">
    <name type="scientific">Janibacter indicus</name>
    <dbReference type="NCBI Taxonomy" id="857417"/>
    <lineage>
        <taxon>Bacteria</taxon>
        <taxon>Bacillati</taxon>
        <taxon>Actinomycetota</taxon>
        <taxon>Actinomycetes</taxon>
        <taxon>Micrococcales</taxon>
        <taxon>Intrasporangiaceae</taxon>
        <taxon>Janibacter</taxon>
    </lineage>
</organism>
<name>A0A1W2BZ30_9MICO</name>